<evidence type="ECO:0000256" key="1">
    <source>
        <dbReference type="SAM" id="Phobius"/>
    </source>
</evidence>
<reference evidence="2 3" key="1">
    <citation type="submission" date="2016-11" db="EMBL/GenBank/DDBJ databases">
        <authorList>
            <person name="Jaros S."/>
            <person name="Januszkiewicz K."/>
            <person name="Wedrychowicz H."/>
        </authorList>
    </citation>
    <scope>NUCLEOTIDE SEQUENCE [LARGE SCALE GENOMIC DNA]</scope>
    <source>
        <strain evidence="2 3">DSM 18772</strain>
    </source>
</reference>
<keyword evidence="1" id="KW-1133">Transmembrane helix</keyword>
<dbReference type="EMBL" id="FQYR01000006">
    <property type="protein sequence ID" value="SHK22243.1"/>
    <property type="molecule type" value="Genomic_DNA"/>
</dbReference>
<keyword evidence="3" id="KW-1185">Reference proteome</keyword>
<dbReference type="Proteomes" id="UP000184510">
    <property type="component" value="Unassembled WGS sequence"/>
</dbReference>
<dbReference type="InParanoid" id="A0A1M6QQ74"/>
<name>A0A1M6QQ74_9BACT</name>
<keyword evidence="1" id="KW-0472">Membrane</keyword>
<accession>A0A1M6QQ74</accession>
<organism evidence="2 3">
    <name type="scientific">Rubritalea squalenifaciens DSM 18772</name>
    <dbReference type="NCBI Taxonomy" id="1123071"/>
    <lineage>
        <taxon>Bacteria</taxon>
        <taxon>Pseudomonadati</taxon>
        <taxon>Verrucomicrobiota</taxon>
        <taxon>Verrucomicrobiia</taxon>
        <taxon>Verrucomicrobiales</taxon>
        <taxon>Rubritaleaceae</taxon>
        <taxon>Rubritalea</taxon>
    </lineage>
</organism>
<dbReference type="AlphaFoldDB" id="A0A1M6QQ74"/>
<evidence type="ECO:0000313" key="2">
    <source>
        <dbReference type="EMBL" id="SHK22243.1"/>
    </source>
</evidence>
<dbReference type="RefSeq" id="WP_143185020.1">
    <property type="nucleotide sequence ID" value="NZ_FQYR01000006.1"/>
</dbReference>
<sequence>MNLRSYVLGFVTCLILGGGLFLLLACGLKTSKWRGGAYVSSDVPMYVTEGGTGYEQYQELGSEAYAQLMEDRLELEMRAYFRELGSESDDLHVVYRGDATRFEFAYSHRVLLSWQQGRELDGLRERLAAVANAARVKRLKQIE</sequence>
<protein>
    <submittedName>
        <fullName evidence="2">Uncharacterized protein</fullName>
    </submittedName>
</protein>
<evidence type="ECO:0000313" key="3">
    <source>
        <dbReference type="Proteomes" id="UP000184510"/>
    </source>
</evidence>
<proteinExistence type="predicted"/>
<dbReference type="PROSITE" id="PS51257">
    <property type="entry name" value="PROKAR_LIPOPROTEIN"/>
    <property type="match status" value="1"/>
</dbReference>
<gene>
    <name evidence="2" type="ORF">SAMN02745181_3468</name>
</gene>
<feature type="transmembrane region" description="Helical" evidence="1">
    <location>
        <begin position="6"/>
        <end position="28"/>
    </location>
</feature>
<keyword evidence="1" id="KW-0812">Transmembrane</keyword>